<dbReference type="PATRIC" id="fig|728005.3.peg.2919"/>
<dbReference type="Proteomes" id="UP000033519">
    <property type="component" value="Unassembled WGS sequence"/>
</dbReference>
<dbReference type="Pfam" id="PF05170">
    <property type="entry name" value="AsmA"/>
    <property type="match status" value="1"/>
</dbReference>
<reference evidence="6 8" key="2">
    <citation type="submission" date="2016-10" db="EMBL/GenBank/DDBJ databases">
        <authorList>
            <person name="de Groot N.N."/>
        </authorList>
    </citation>
    <scope>NUCLEOTIDE SEQUENCE [LARGE SCALE GENOMIC DNA]</scope>
    <source>
        <strain evidence="6 8">CGMCC 1.10210</strain>
    </source>
</reference>
<dbReference type="InterPro" id="IPR052894">
    <property type="entry name" value="AsmA-related"/>
</dbReference>
<evidence type="ECO:0000313" key="7">
    <source>
        <dbReference type="Proteomes" id="UP000033519"/>
    </source>
</evidence>
<feature type="coiled-coil region" evidence="1">
    <location>
        <begin position="1119"/>
        <end position="1162"/>
    </location>
</feature>
<evidence type="ECO:0000256" key="3">
    <source>
        <dbReference type="SAM" id="Phobius"/>
    </source>
</evidence>
<feature type="compositionally biased region" description="Pro residues" evidence="2">
    <location>
        <begin position="1178"/>
        <end position="1194"/>
    </location>
</feature>
<dbReference type="EMBL" id="LAPV01000239">
    <property type="protein sequence ID" value="KKC30946.1"/>
    <property type="molecule type" value="Genomic_DNA"/>
</dbReference>
<evidence type="ECO:0000256" key="1">
    <source>
        <dbReference type="SAM" id="Coils"/>
    </source>
</evidence>
<dbReference type="STRING" id="728005.SAMN04488059_11327"/>
<dbReference type="GO" id="GO:0005886">
    <property type="term" value="C:plasma membrane"/>
    <property type="evidence" value="ECO:0007669"/>
    <property type="project" value="TreeGrafter"/>
</dbReference>
<keyword evidence="3" id="KW-1133">Transmembrane helix</keyword>
<keyword evidence="7" id="KW-1185">Reference proteome</keyword>
<feature type="transmembrane region" description="Helical" evidence="3">
    <location>
        <begin position="6"/>
        <end position="27"/>
    </location>
</feature>
<feature type="domain" description="AsmA" evidence="4">
    <location>
        <begin position="7"/>
        <end position="118"/>
    </location>
</feature>
<gene>
    <name evidence="6" type="ORF">SAMN04488059_11327</name>
    <name evidence="5" type="ORF">WH91_22190</name>
</gene>
<dbReference type="AlphaFoldDB" id="A0A0F5PRB8"/>
<dbReference type="RefSeq" id="WP_046173175.1">
    <property type="nucleotide sequence ID" value="NZ_FOMB01000013.1"/>
</dbReference>
<evidence type="ECO:0000259" key="4">
    <source>
        <dbReference type="Pfam" id="PF05170"/>
    </source>
</evidence>
<evidence type="ECO:0000313" key="5">
    <source>
        <dbReference type="EMBL" id="KKC30946.1"/>
    </source>
</evidence>
<dbReference type="Proteomes" id="UP000182258">
    <property type="component" value="Unassembled WGS sequence"/>
</dbReference>
<dbReference type="InterPro" id="IPR007844">
    <property type="entry name" value="AsmA"/>
</dbReference>
<reference evidence="5 7" key="1">
    <citation type="submission" date="2015-03" db="EMBL/GenBank/DDBJ databases">
        <authorList>
            <person name="Lepp D."/>
            <person name="Hassan Y.I."/>
            <person name="Li X.-Z."/>
            <person name="Zhou T."/>
        </authorList>
    </citation>
    <scope>NUCLEOTIDE SEQUENCE [LARGE SCALE GENOMIC DNA]</scope>
    <source>
        <strain evidence="5 7">Cr7-05</strain>
    </source>
</reference>
<keyword evidence="3" id="KW-0472">Membrane</keyword>
<protein>
    <submittedName>
        <fullName evidence="6">AsmA-like C-terminal region</fullName>
    </submittedName>
</protein>
<dbReference type="EMBL" id="FOMB01000013">
    <property type="protein sequence ID" value="SFC86864.1"/>
    <property type="molecule type" value="Genomic_DNA"/>
</dbReference>
<feature type="compositionally biased region" description="Polar residues" evidence="2">
    <location>
        <begin position="1199"/>
        <end position="1221"/>
    </location>
</feature>
<dbReference type="PANTHER" id="PTHR30441">
    <property type="entry name" value="DUF748 DOMAIN-CONTAINING PROTEIN"/>
    <property type="match status" value="1"/>
</dbReference>
<keyword evidence="3" id="KW-0812">Transmembrane</keyword>
<accession>A0A0F5PRB8</accession>
<evidence type="ECO:0000256" key="2">
    <source>
        <dbReference type="SAM" id="MobiDB-lite"/>
    </source>
</evidence>
<evidence type="ECO:0000313" key="8">
    <source>
        <dbReference type="Proteomes" id="UP000182258"/>
    </source>
</evidence>
<organism evidence="6 8">
    <name type="scientific">Devosia psychrophila</name>
    <dbReference type="NCBI Taxonomy" id="728005"/>
    <lineage>
        <taxon>Bacteria</taxon>
        <taxon>Pseudomonadati</taxon>
        <taxon>Pseudomonadota</taxon>
        <taxon>Alphaproteobacteria</taxon>
        <taxon>Hyphomicrobiales</taxon>
        <taxon>Devosiaceae</taxon>
        <taxon>Devosia</taxon>
    </lineage>
</organism>
<dbReference type="PANTHER" id="PTHR30441:SF4">
    <property type="entry name" value="PROTEIN ASMA"/>
    <property type="match status" value="1"/>
</dbReference>
<proteinExistence type="predicted"/>
<dbReference type="GO" id="GO:0090313">
    <property type="term" value="P:regulation of protein targeting to membrane"/>
    <property type="evidence" value="ECO:0007669"/>
    <property type="project" value="TreeGrafter"/>
</dbReference>
<name>A0A0F5PRB8_9HYPH</name>
<dbReference type="OrthoDB" id="9816380at2"/>
<sequence>MLNRIYIIIGTLAIIVLGGAFIAPNFIRWSDYRGRMEELATTMLGTPVTVRGDIEFTLLPQPRLRFADVLVGSPEEPAATVDSVEAEFSLMDFLRDNYNITSLVLRRPVIDFTVDESGFFGSGVSIDTGNGGVGLGQTSVVEATIRLMDRRSGETFVADRVSGDLRLSSFSGPLSFTGTGAYQGEDYSFRLNTSAADAAGNSQLSAYVQPLSTAFSLSAEGVFQPGMAPKFEGDLVYRQKPPAAEAAEDIRGDLVLEAKVAGSTDRLVLSGYTLRPDENRAGTRLTGAASIQLGDVRSFDAVVSGGVFSLPPRDAKEDATQLPYEAVRLLAELPAPLIPPMAGRVGIDLAEVGLRGFSLRNLRVDATTDGTTWTVEQLIGQLPGDTELRASGQLLAANEHPTFQGDVTLTSTRLDGLAALWRKPDENTPLFNVPGSLSGRVMLVGEAFGLTDGVLTLEQHSHAVELRLGFGAEKRLDVVGHFDELSAGDSAILGALLPDIAGGPTFGTSFPQGSFSLSGKSARVLGLDGTSLVAEGQWQSGRINLSRLSAEDWGGIGFDTTLAVSGTLAAPVLSGAGRLRAASGTAPALAAFYDVLNTPPAWREFLARSAPAELLVNLGEPIDGAQTITLDGALGAGDLNLRAELSGGVLAIVDAPLRVTGAVESTDIDGLTQQIGFGDAELFDGDGSMLVSFNLDGAPSNSLVSNVTASLGDENVSFSGSLLAADNGEIRGTGTLAAKLADAGALARIVGARGLSLPLADGTAQLHFEGDRLARLTEIAGTSGDIGFAGEISLSRTGTTTAVSGDISVDVVSAEGLAVTLFGPAAFVEGDAVWPEGPLGTDTETRRTRGTVAVSAAVLAAGGVEKLGATSFELSWDETRMRLARFEAVSGAGKLGLDVTVCCSGPLVDRTISGRMTLEAMPIDTIATPAIAVSLDGLIDGGVRFEGSGASIAEVLAATTGEGNFTLTNLAATRLSPQVFPAVAGFDDVLNMDIDAMRILMGQALEQRAFTAPTATGAFTIAGGVVRLANLIVEGEGARIAGSLNLALASLGLNGSFAMTPLGFDDASGLVGPDTSRIITRVGGTLLAPELTLDLDELVSAIVVRANEMEVDRLEILQAEDAARQRAAAEERNRLIAEQRRKAAAEARVAAEEAARVAAEAQRLLLLQQQQQVQPSTPSTPTPTPTPAPAPTPAAPSSGQMNFNFQPPVNQSTGAGVNQPF</sequence>
<keyword evidence="1" id="KW-0175">Coiled coil</keyword>
<evidence type="ECO:0000313" key="6">
    <source>
        <dbReference type="EMBL" id="SFC86864.1"/>
    </source>
</evidence>
<feature type="region of interest" description="Disordered" evidence="2">
    <location>
        <begin position="1169"/>
        <end position="1221"/>
    </location>
</feature>